<sequence length="744" mass="85441">MPKFTLLFLVVFLHSSLYSQKDFILLKADESNIIIDGVLSKEEKSGVMVPVEYEQEPGDNTPTKVKTDVYVTYTDSYLYFGIKAYADPQNIRGQIRPRDKVEYQNEDIVFIRFDPFKDARANYIIGANAYGSQLDIRVKNATTEEDAFDPNYNTIYETKGNIVSDGYILEFKIPLNSIPYPKGGNQIWHFNLSRVYTLDGIFHRSQSQRFDRNDPCWACQVTDRLIMKDVVYKRKVELLPYISGNLSGERESSLNDPINFEGINGEVGIGVSYDLSSSASLELTINPDFSQVEADKTQLDINSAYALQYPELRPFFNKGMDLLKFMDGAFYSRTINSPSISSKIINQGESSGSIMLTAIDQTSPYLIGGEDKSYIGDGAVSYVNAFRHQKLFNSGTKLGAFTTNRFYEGGGYGNLFGIDGLITINKIWRIQFELIKNFNKEPIQDWIDSDDTFLNKTVRLDGEKFSGSATYFRFSRQTEHWDSSFFYRGITPGYRADVGFTPKNNRKWLTFSQGYEGLFEEGIISKLETSLKGDITYNYDNDLKSRNLDFDLSFVTVGKTEIKYNYDINFLRNYLGVDYKNVGKSDLTILGFPTSNLTFVTKFTFGREIAYNEDIPEIGRERSAYISLEYKIGENFNIQPSINYAKLERLDKSNNFFSGYISRFAVRYQFNNDLSFRIISEYNDFNETFFIQPLLKWNPNPSTIFYIGGNQNSIHDFNVDPEDFDPMRVNQSQFFVKFQYLIGL</sequence>
<dbReference type="EMBL" id="UINC01000916">
    <property type="protein sequence ID" value="SUZ63428.1"/>
    <property type="molecule type" value="Genomic_DNA"/>
</dbReference>
<reference evidence="2" key="1">
    <citation type="submission" date="2018-05" db="EMBL/GenBank/DDBJ databases">
        <authorList>
            <person name="Lanie J.A."/>
            <person name="Ng W.-L."/>
            <person name="Kazmierczak K.M."/>
            <person name="Andrzejewski T.M."/>
            <person name="Davidsen T.M."/>
            <person name="Wayne K.J."/>
            <person name="Tettelin H."/>
            <person name="Glass J.I."/>
            <person name="Rusch D."/>
            <person name="Podicherti R."/>
            <person name="Tsui H.-C.T."/>
            <person name="Winkler M.E."/>
        </authorList>
    </citation>
    <scope>NUCLEOTIDE SEQUENCE</scope>
</reference>
<proteinExistence type="predicted"/>
<feature type="domain" description="DUF5916" evidence="1">
    <location>
        <begin position="237"/>
        <end position="342"/>
    </location>
</feature>
<dbReference type="Gene3D" id="2.60.40.1190">
    <property type="match status" value="1"/>
</dbReference>
<name>A0A381PAZ3_9ZZZZ</name>
<protein>
    <recommendedName>
        <fullName evidence="1">DUF5916 domain-containing protein</fullName>
    </recommendedName>
</protein>
<accession>A0A381PAZ3</accession>
<gene>
    <name evidence="2" type="ORF">METZ01_LOCUS16282</name>
</gene>
<organism evidence="2">
    <name type="scientific">marine metagenome</name>
    <dbReference type="NCBI Taxonomy" id="408172"/>
    <lineage>
        <taxon>unclassified sequences</taxon>
        <taxon>metagenomes</taxon>
        <taxon>ecological metagenomes</taxon>
    </lineage>
</organism>
<dbReference type="AlphaFoldDB" id="A0A381PAZ3"/>
<dbReference type="InterPro" id="IPR045670">
    <property type="entry name" value="DUF5916"/>
</dbReference>
<dbReference type="SUPFAM" id="SSF49344">
    <property type="entry name" value="CBD9-like"/>
    <property type="match status" value="1"/>
</dbReference>
<dbReference type="Pfam" id="PF19313">
    <property type="entry name" value="DUF5916"/>
    <property type="match status" value="1"/>
</dbReference>
<evidence type="ECO:0000259" key="1">
    <source>
        <dbReference type="Pfam" id="PF19313"/>
    </source>
</evidence>
<evidence type="ECO:0000313" key="2">
    <source>
        <dbReference type="EMBL" id="SUZ63428.1"/>
    </source>
</evidence>